<evidence type="ECO:0008006" key="4">
    <source>
        <dbReference type="Google" id="ProtNLM"/>
    </source>
</evidence>
<keyword evidence="1" id="KW-0677">Repeat</keyword>
<comment type="caution">
    <text evidence="2">The sequence shown here is derived from an EMBL/GenBank/DDBJ whole genome shotgun (WGS) entry which is preliminary data.</text>
</comment>
<dbReference type="RefSeq" id="WP_008719332.1">
    <property type="nucleotide sequence ID" value="NZ_JBBMFM010000068.1"/>
</dbReference>
<evidence type="ECO:0000313" key="2">
    <source>
        <dbReference type="EMBL" id="MEQ2426605.1"/>
    </source>
</evidence>
<dbReference type="Pfam" id="PF19085">
    <property type="entry name" value="Choline_bind_2"/>
    <property type="match status" value="1"/>
</dbReference>
<reference evidence="2 3" key="1">
    <citation type="submission" date="2024-03" db="EMBL/GenBank/DDBJ databases">
        <title>Human intestinal bacterial collection.</title>
        <authorList>
            <person name="Pauvert C."/>
            <person name="Hitch T.C.A."/>
            <person name="Clavel T."/>
        </authorList>
    </citation>
    <scope>NUCLEOTIDE SEQUENCE [LARGE SCALE GENOMIC DNA]</scope>
    <source>
        <strain evidence="2 3">CLA-SR-H021</strain>
    </source>
</reference>
<dbReference type="SUPFAM" id="SSF69360">
    <property type="entry name" value="Cell wall binding repeat"/>
    <property type="match status" value="1"/>
</dbReference>
<dbReference type="Proteomes" id="UP001454086">
    <property type="component" value="Unassembled WGS sequence"/>
</dbReference>
<dbReference type="Gene3D" id="2.10.270.10">
    <property type="entry name" value="Cholin Binding"/>
    <property type="match status" value="1"/>
</dbReference>
<proteinExistence type="predicted"/>
<evidence type="ECO:0000256" key="1">
    <source>
        <dbReference type="ARBA" id="ARBA00022737"/>
    </source>
</evidence>
<organism evidence="2 3">
    <name type="scientific">Enterocloster hominis</name>
    <name type="common">ex Hitch et al. 2024</name>
    <dbReference type="NCBI Taxonomy" id="1917870"/>
    <lineage>
        <taxon>Bacteria</taxon>
        <taxon>Bacillati</taxon>
        <taxon>Bacillota</taxon>
        <taxon>Clostridia</taxon>
        <taxon>Lachnospirales</taxon>
        <taxon>Lachnospiraceae</taxon>
        <taxon>Enterocloster</taxon>
    </lineage>
</organism>
<dbReference type="InterPro" id="IPR018337">
    <property type="entry name" value="Cell_wall/Cho-bd_repeat"/>
</dbReference>
<keyword evidence="3" id="KW-1185">Reference proteome</keyword>
<accession>A0ABV1D890</accession>
<evidence type="ECO:0000313" key="3">
    <source>
        <dbReference type="Proteomes" id="UP001454086"/>
    </source>
</evidence>
<gene>
    <name evidence="2" type="ORF">WMQ36_16660</name>
</gene>
<protein>
    <recommendedName>
        <fullName evidence="4">Cell wall-binding protein</fullName>
    </recommendedName>
</protein>
<sequence length="285" mass="31581">MIFMKRVIASFGYILAKGRQFKIVPTKRRSFHSFPKTAALKAAAMAAIGIAAITTATAMSSATSYAGQWQQDSGGRWYEEDDGTYPAGTWKWIKGRYYYFDGRGYMLSDTTTPDGYQVGADGAFLPGPGQSVDEVGGIRCGDEDAVITMWMNNEGRPMYQNEIHHDMECYVMDRGVDCFMFPSGESNLSLDAHEVWLYGVTAIDGKGVVLGEIHMMPFEYDRIYSFDFTGNNDSAEGLSRYCIDNDVTITINLVDKTGYSILTGYPASVWRYRYATASSIPAAGM</sequence>
<dbReference type="EMBL" id="JBBMFM010000068">
    <property type="protein sequence ID" value="MEQ2426605.1"/>
    <property type="molecule type" value="Genomic_DNA"/>
</dbReference>
<name>A0ABV1D890_9FIRM</name>